<dbReference type="Proteomes" id="UP000389128">
    <property type="component" value="Unassembled WGS sequence"/>
</dbReference>
<dbReference type="AlphaFoldDB" id="A0A6C2CPL1"/>
<evidence type="ECO:0000256" key="3">
    <source>
        <dbReference type="ARBA" id="ARBA00023004"/>
    </source>
</evidence>
<proteinExistence type="inferred from homology"/>
<dbReference type="RefSeq" id="WP_148579802.1">
    <property type="nucleotide sequence ID" value="NZ_SDKK01000013.1"/>
</dbReference>
<dbReference type="SUPFAM" id="SSF47188">
    <property type="entry name" value="Hemerythrin-like"/>
    <property type="match status" value="1"/>
</dbReference>
<comment type="similarity">
    <text evidence="1">Belongs to the hemerythrin family.</text>
</comment>
<dbReference type="NCBIfam" id="TIGR02481">
    <property type="entry name" value="hemeryth_dom"/>
    <property type="match status" value="1"/>
</dbReference>
<keyword evidence="3" id="KW-0408">Iron</keyword>
<dbReference type="Gene3D" id="1.20.120.50">
    <property type="entry name" value="Hemerythrin-like"/>
    <property type="match status" value="1"/>
</dbReference>
<evidence type="ECO:0000256" key="1">
    <source>
        <dbReference type="ARBA" id="ARBA00010587"/>
    </source>
</evidence>
<evidence type="ECO:0000313" key="4">
    <source>
        <dbReference type="EMBL" id="TYC55235.1"/>
    </source>
</evidence>
<sequence>MSDNTALPWTDNYLLGYPPMDDTHREFVDIVDAMLSCEDAAFAGHLRAFIVHAEAHFAEEKAWMESTDFPASSCHVDDHNAVYNSALEVEPHVLDGNVMIGRMFAAELARWFPGHADYLDSALAQWMAKRKLGGVPVVLKRNITTTES</sequence>
<name>A0A6C2CPL1_9RHOO</name>
<reference evidence="4 5" key="1">
    <citation type="submission" date="2019-01" db="EMBL/GenBank/DDBJ databases">
        <title>Zoogloea oleivorans genome sequencing and assembly.</title>
        <authorList>
            <person name="Tancsics A."/>
            <person name="Farkas M."/>
            <person name="Kriszt B."/>
            <person name="Maroti G."/>
            <person name="Horvath B."/>
        </authorList>
    </citation>
    <scope>NUCLEOTIDE SEQUENCE [LARGE SCALE GENOMIC DNA]</scope>
    <source>
        <strain evidence="4 5">Buc</strain>
    </source>
</reference>
<keyword evidence="5" id="KW-1185">Reference proteome</keyword>
<evidence type="ECO:0000256" key="2">
    <source>
        <dbReference type="ARBA" id="ARBA00022723"/>
    </source>
</evidence>
<organism evidence="4 5">
    <name type="scientific">Zoogloea oleivorans</name>
    <dbReference type="NCBI Taxonomy" id="1552750"/>
    <lineage>
        <taxon>Bacteria</taxon>
        <taxon>Pseudomonadati</taxon>
        <taxon>Pseudomonadota</taxon>
        <taxon>Betaproteobacteria</taxon>
        <taxon>Rhodocyclales</taxon>
        <taxon>Zoogloeaceae</taxon>
        <taxon>Zoogloea</taxon>
    </lineage>
</organism>
<evidence type="ECO:0000313" key="5">
    <source>
        <dbReference type="Proteomes" id="UP000389128"/>
    </source>
</evidence>
<keyword evidence="2" id="KW-0479">Metal-binding</keyword>
<dbReference type="InterPro" id="IPR035938">
    <property type="entry name" value="Hemerythrin-like_sf"/>
</dbReference>
<dbReference type="GO" id="GO:0046872">
    <property type="term" value="F:metal ion binding"/>
    <property type="evidence" value="ECO:0007669"/>
    <property type="project" value="UniProtKB-KW"/>
</dbReference>
<comment type="caution">
    <text evidence="4">The sequence shown here is derived from an EMBL/GenBank/DDBJ whole genome shotgun (WGS) entry which is preliminary data.</text>
</comment>
<dbReference type="EMBL" id="SDKK01000013">
    <property type="protein sequence ID" value="TYC55235.1"/>
    <property type="molecule type" value="Genomic_DNA"/>
</dbReference>
<protein>
    <submittedName>
        <fullName evidence="4">Hemerythrin</fullName>
    </submittedName>
</protein>
<dbReference type="OrthoDB" id="5296936at2"/>
<accession>A0A6C2CPL1</accession>
<dbReference type="InterPro" id="IPR012827">
    <property type="entry name" value="Hemerythrin_metal-bd"/>
</dbReference>
<gene>
    <name evidence="4" type="ORF">ETQ85_14560</name>
</gene>
<dbReference type="CDD" id="cd12107">
    <property type="entry name" value="Hemerythrin"/>
    <property type="match status" value="1"/>
</dbReference>